<evidence type="ECO:0000313" key="2">
    <source>
        <dbReference type="Proteomes" id="UP000006853"/>
    </source>
</evidence>
<name>F2QQR3_KOMPC</name>
<sequence length="73" mass="7890">MIKKGISILQERKKSTASEHGLCCNENVKPSWPVSLAHQALVTGSIGQGFSAYSVRAPANSGYPGLTFQKYLH</sequence>
<dbReference type="HOGENOM" id="CLU_2705670_0_0_1"/>
<organism evidence="1 2">
    <name type="scientific">Komagataella phaffii (strain ATCC 76273 / CBS 7435 / CECT 11047 / NRRL Y-11430 / Wegner 21-1)</name>
    <name type="common">Yeast</name>
    <name type="synonym">Pichia pastoris</name>
    <dbReference type="NCBI Taxonomy" id="981350"/>
    <lineage>
        <taxon>Eukaryota</taxon>
        <taxon>Fungi</taxon>
        <taxon>Dikarya</taxon>
        <taxon>Ascomycota</taxon>
        <taxon>Saccharomycotina</taxon>
        <taxon>Pichiomycetes</taxon>
        <taxon>Pichiales</taxon>
        <taxon>Pichiaceae</taxon>
        <taxon>Komagataella</taxon>
    </lineage>
</organism>
<gene>
    <name evidence="1" type="ordered locus">PP7435_Chr2-0044</name>
</gene>
<reference evidence="1 2" key="3">
    <citation type="journal article" date="2016" name="FEMS Yeast Res.">
        <title>Curation of the genome annotation of Pichia pastoris (Komagataella phaffii) CBS7435 from gene level to protein function.</title>
        <authorList>
            <person name="Valli M."/>
            <person name="Tatto N.E."/>
            <person name="Peymann A."/>
            <person name="Gruber C."/>
            <person name="Landes N."/>
            <person name="Ekker H."/>
            <person name="Thallinger G.G."/>
            <person name="Mattanovich D."/>
            <person name="Gasser B."/>
            <person name="Graf A.B."/>
        </authorList>
    </citation>
    <scope>GENOME REANNOTATION</scope>
    <source>
        <strain evidence="1 2">ATCC 76273 / CBS 7435 / CECT 11047 / NRRL Y-11430 / Wegner 21-1</strain>
    </source>
</reference>
<evidence type="ECO:0000313" key="1">
    <source>
        <dbReference type="EMBL" id="CCA37741.1"/>
    </source>
</evidence>
<keyword evidence="2" id="KW-1185">Reference proteome</keyword>
<protein>
    <submittedName>
        <fullName evidence="1">Uncharacterized protein</fullName>
    </submittedName>
</protein>
<dbReference type="Proteomes" id="UP000006853">
    <property type="component" value="Chromosome 2"/>
</dbReference>
<reference evidence="1 2" key="1">
    <citation type="journal article" date="2011" name="J. Biotechnol.">
        <title>High-quality genome sequence of Pichia pastoris CBS7435.</title>
        <authorList>
            <person name="Kuberl A."/>
            <person name="Schneider J."/>
            <person name="Thallinger G.G."/>
            <person name="Anderl I."/>
            <person name="Wibberg D."/>
            <person name="Hajek T."/>
            <person name="Jaenicke S."/>
            <person name="Brinkrolf K."/>
            <person name="Goesmann A."/>
            <person name="Szczepanowski R."/>
            <person name="Puhler A."/>
            <person name="Schwab H."/>
            <person name="Glieder A."/>
            <person name="Pichler H."/>
        </authorList>
    </citation>
    <scope>NUCLEOTIDE SEQUENCE [LARGE SCALE GENOMIC DNA]</scope>
    <source>
        <strain evidence="2">ATCC 76273 / CBS 7435 / CECT 11047 / NRRL Y-11430 / Wegner 21-1</strain>
    </source>
</reference>
<dbReference type="EMBL" id="FR839629">
    <property type="protein sequence ID" value="CCA37741.1"/>
    <property type="molecule type" value="Genomic_DNA"/>
</dbReference>
<reference key="2">
    <citation type="submission" date="2011-04" db="EMBL/GenBank/DDBJ databases">
        <title>High-quality genome sequence of Pichia pastoris CBS 7435.</title>
        <authorList>
            <person name="Kueberl A."/>
            <person name="Schneider J."/>
            <person name="Thallinger G.G."/>
            <person name="Anderl I."/>
            <person name="Wibberg D."/>
            <person name="Hajek T."/>
            <person name="Jaenicke S."/>
            <person name="Brinkrolf K."/>
            <person name="Goesmann A."/>
            <person name="Szczepanowski R."/>
            <person name="Puehler A."/>
            <person name="Schwab H."/>
            <person name="Glieder A."/>
            <person name="Pichler H."/>
        </authorList>
    </citation>
    <scope>NUCLEOTIDE SEQUENCE</scope>
    <source>
        <strain>CBS 7435</strain>
    </source>
</reference>
<dbReference type="AlphaFoldDB" id="F2QQR3"/>
<accession>F2QQR3</accession>
<proteinExistence type="predicted"/>